<dbReference type="AlphaFoldDB" id="A0A6A6GP64"/>
<accession>A0A6A6GP64</accession>
<dbReference type="EMBL" id="ML992501">
    <property type="protein sequence ID" value="KAF2227481.1"/>
    <property type="molecule type" value="Genomic_DNA"/>
</dbReference>
<evidence type="ECO:0000256" key="1">
    <source>
        <dbReference type="SAM" id="MobiDB-lite"/>
    </source>
</evidence>
<dbReference type="Proteomes" id="UP000799538">
    <property type="component" value="Unassembled WGS sequence"/>
</dbReference>
<reference evidence="3" key="1">
    <citation type="journal article" date="2020" name="Stud. Mycol.">
        <title>101 Dothideomycetes genomes: A test case for predicting lifestyles and emergence of pathogens.</title>
        <authorList>
            <person name="Haridas S."/>
            <person name="Albert R."/>
            <person name="Binder M."/>
            <person name="Bloem J."/>
            <person name="LaButti K."/>
            <person name="Salamov A."/>
            <person name="Andreopoulos B."/>
            <person name="Baker S."/>
            <person name="Barry K."/>
            <person name="Bills G."/>
            <person name="Bluhm B."/>
            <person name="Cannon C."/>
            <person name="Castanera R."/>
            <person name="Culley D."/>
            <person name="Daum C."/>
            <person name="Ezra D."/>
            <person name="Gonzalez J."/>
            <person name="Henrissat B."/>
            <person name="Kuo A."/>
            <person name="Liang C."/>
            <person name="Lipzen A."/>
            <person name="Lutzoni F."/>
            <person name="Magnuson J."/>
            <person name="Mondo S."/>
            <person name="Nolan M."/>
            <person name="Ohm R."/>
            <person name="Pangilinan J."/>
            <person name="Park H.-J."/>
            <person name="Ramirez L."/>
            <person name="Alfaro M."/>
            <person name="Sun H."/>
            <person name="Tritt A."/>
            <person name="Yoshinaga Y."/>
            <person name="Zwiers L.-H."/>
            <person name="Turgeon B."/>
            <person name="Goodwin S."/>
            <person name="Spatafora J."/>
            <person name="Crous P."/>
            <person name="Grigoriev I."/>
        </authorList>
    </citation>
    <scope>NUCLEOTIDE SEQUENCE [LARGE SCALE GENOMIC DNA]</scope>
    <source>
        <strain evidence="3">CECT 20119</strain>
    </source>
</reference>
<name>A0A6A6GP64_9PEZI</name>
<proteinExistence type="predicted"/>
<feature type="region of interest" description="Disordered" evidence="1">
    <location>
        <begin position="1"/>
        <end position="27"/>
    </location>
</feature>
<evidence type="ECO:0000313" key="3">
    <source>
        <dbReference type="Proteomes" id="UP000799538"/>
    </source>
</evidence>
<gene>
    <name evidence="2" type="ORF">BDZ85DRAFT_254386</name>
</gene>
<dbReference type="OrthoDB" id="4424523at2759"/>
<feature type="compositionally biased region" description="Basic and acidic residues" evidence="1">
    <location>
        <begin position="12"/>
        <end position="22"/>
    </location>
</feature>
<organism evidence="2 3">
    <name type="scientific">Elsinoe ampelina</name>
    <dbReference type="NCBI Taxonomy" id="302913"/>
    <lineage>
        <taxon>Eukaryota</taxon>
        <taxon>Fungi</taxon>
        <taxon>Dikarya</taxon>
        <taxon>Ascomycota</taxon>
        <taxon>Pezizomycotina</taxon>
        <taxon>Dothideomycetes</taxon>
        <taxon>Dothideomycetidae</taxon>
        <taxon>Myriangiales</taxon>
        <taxon>Elsinoaceae</taxon>
        <taxon>Elsinoe</taxon>
    </lineage>
</organism>
<keyword evidence="3" id="KW-1185">Reference proteome</keyword>
<evidence type="ECO:0000313" key="2">
    <source>
        <dbReference type="EMBL" id="KAF2227481.1"/>
    </source>
</evidence>
<protein>
    <submittedName>
        <fullName evidence="2">Uncharacterized protein</fullName>
    </submittedName>
</protein>
<sequence length="391" mass="45120">MNATIAESAFSEDERSAPSEHEYDSDDWDNDERFGRIFMHMARKRSEQPFQRWGFVLYRTVYAPESYQGLWAQALQTIRDRVRASFQEERLKDLHKLQETMGTTSPTEALRRAGIHPNRLDPGIEHEAIESFHLEVIEDPENLNNASIGDVRDLFRKMAFGKSNNGLQTGICRDHCLMINEQSMWSLVLDSAASSLVIPEDVPKDMRENIKAWREGYLTGIDACYPFAFSYPPYCLDLLGYTGVRVGSLSYFYLEVLDPEVGRLEECPFIYYHGEIPMRSHHQTYPNMLPTAGLETTFKIQGCHSSVEEQKQEWDDLHAWLAARGEESPYQEIKTKLDPKHPGYLSFMSAEYKYGINFAFIKDHRPDTEALLKKRPELAVGVHKVFLGRPY</sequence>